<feature type="domain" description="Transcriptional repressor PaaX-like central Cas2-like" evidence="1">
    <location>
        <begin position="121"/>
        <end position="187"/>
    </location>
</feature>
<organism evidence="2 3">
    <name type="scientific">Candidatus Portnoybacteria bacterium CG11_big_fil_rev_8_21_14_0_20_40_15</name>
    <dbReference type="NCBI Taxonomy" id="1974817"/>
    <lineage>
        <taxon>Bacteria</taxon>
        <taxon>Candidatus Portnoyibacteriota</taxon>
    </lineage>
</organism>
<proteinExistence type="predicted"/>
<dbReference type="PANTHER" id="PTHR30319:SF1">
    <property type="entry name" value="TRANSCRIPTIONAL REPRESSOR PAAX"/>
    <property type="match status" value="1"/>
</dbReference>
<evidence type="ECO:0000313" key="2">
    <source>
        <dbReference type="EMBL" id="PIQ75123.1"/>
    </source>
</evidence>
<dbReference type="Gene3D" id="3.30.70.2650">
    <property type="match status" value="1"/>
</dbReference>
<dbReference type="PANTHER" id="PTHR30319">
    <property type="entry name" value="PHENYLACETIC ACID REGULATOR-RELATED TRANSCRIPTIONAL REPRESSOR"/>
    <property type="match status" value="1"/>
</dbReference>
<evidence type="ECO:0000259" key="1">
    <source>
        <dbReference type="Pfam" id="PF20803"/>
    </source>
</evidence>
<dbReference type="Gene3D" id="1.10.10.10">
    <property type="entry name" value="Winged helix-like DNA-binding domain superfamily/Winged helix DNA-binding domain"/>
    <property type="match status" value="1"/>
</dbReference>
<accession>A0A2H0KSI3</accession>
<dbReference type="EMBL" id="PCVO01000045">
    <property type="protein sequence ID" value="PIQ75123.1"/>
    <property type="molecule type" value="Genomic_DNA"/>
</dbReference>
<evidence type="ECO:0000313" key="3">
    <source>
        <dbReference type="Proteomes" id="UP000229317"/>
    </source>
</evidence>
<dbReference type="InterPro" id="IPR048846">
    <property type="entry name" value="PaaX-like_central"/>
</dbReference>
<sequence>MKGEIKLKILEFLEGSAQFVDDMLFVFSLPHGTSYSKMEYFLEKRREQADKIVPKQIRKQTRQCFNVFFYRLKKDGLVEKKNKNKKSLLKLTPKGREILQKLRSTILPNNKYKSQSNDTLKIVIFDIPEREREKRDWLRIALKNLNFNMVQKSVWIGKAKLPKEFVQDLNRMNIFTYVEIFAVTKAGSLRSLKVTQ</sequence>
<dbReference type="Pfam" id="PF20803">
    <property type="entry name" value="PaaX_M"/>
    <property type="match status" value="1"/>
</dbReference>
<dbReference type="Proteomes" id="UP000229317">
    <property type="component" value="Unassembled WGS sequence"/>
</dbReference>
<gene>
    <name evidence="2" type="ORF">COV84_02920</name>
</gene>
<name>A0A2H0KSI3_9BACT</name>
<reference evidence="2 3" key="1">
    <citation type="submission" date="2017-09" db="EMBL/GenBank/DDBJ databases">
        <title>Depth-based differentiation of microbial function through sediment-hosted aquifers and enrichment of novel symbionts in the deep terrestrial subsurface.</title>
        <authorList>
            <person name="Probst A.J."/>
            <person name="Ladd B."/>
            <person name="Jarett J.K."/>
            <person name="Geller-Mcgrath D.E."/>
            <person name="Sieber C.M."/>
            <person name="Emerson J.B."/>
            <person name="Anantharaman K."/>
            <person name="Thomas B.C."/>
            <person name="Malmstrom R."/>
            <person name="Stieglmeier M."/>
            <person name="Klingl A."/>
            <person name="Woyke T."/>
            <person name="Ryan C.M."/>
            <person name="Banfield J.F."/>
        </authorList>
    </citation>
    <scope>NUCLEOTIDE SEQUENCE [LARGE SCALE GENOMIC DNA]</scope>
    <source>
        <strain evidence="2">CG11_big_fil_rev_8_21_14_0_20_40_15</strain>
    </source>
</reference>
<protein>
    <recommendedName>
        <fullName evidence="1">Transcriptional repressor PaaX-like central Cas2-like domain-containing protein</fullName>
    </recommendedName>
</protein>
<dbReference type="GO" id="GO:0006351">
    <property type="term" value="P:DNA-templated transcription"/>
    <property type="evidence" value="ECO:0007669"/>
    <property type="project" value="TreeGrafter"/>
</dbReference>
<comment type="caution">
    <text evidence="2">The sequence shown here is derived from an EMBL/GenBank/DDBJ whole genome shotgun (WGS) entry which is preliminary data.</text>
</comment>
<dbReference type="InterPro" id="IPR036388">
    <property type="entry name" value="WH-like_DNA-bd_sf"/>
</dbReference>
<dbReference type="AlphaFoldDB" id="A0A2H0KSI3"/>